<evidence type="ECO:0000313" key="5">
    <source>
        <dbReference type="EnsemblMetazoa" id="PHUM550040-PA"/>
    </source>
</evidence>
<evidence type="ECO:0000259" key="3">
    <source>
        <dbReference type="Pfam" id="PF13193"/>
    </source>
</evidence>
<dbReference type="GeneID" id="8234603"/>
<accession>E0W0C8</accession>
<dbReference type="FunCoup" id="E0W0C8">
    <property type="interactions" value="726"/>
</dbReference>
<proteinExistence type="inferred from homology"/>
<dbReference type="PANTHER" id="PTHR43201">
    <property type="entry name" value="ACYL-COA SYNTHETASE"/>
    <property type="match status" value="1"/>
</dbReference>
<dbReference type="EMBL" id="DS235858">
    <property type="protein sequence ID" value="EEB19084.1"/>
    <property type="molecule type" value="Genomic_DNA"/>
</dbReference>
<dbReference type="Pfam" id="PF13193">
    <property type="entry name" value="AMP-binding_C"/>
    <property type="match status" value="1"/>
</dbReference>
<evidence type="ECO:0000259" key="2">
    <source>
        <dbReference type="Pfam" id="PF00501"/>
    </source>
</evidence>
<dbReference type="EMBL" id="AAZO01006689">
    <property type="status" value="NOT_ANNOTATED_CDS"/>
    <property type="molecule type" value="Genomic_DNA"/>
</dbReference>
<dbReference type="OrthoDB" id="2962993at2759"/>
<keyword evidence="6" id="KW-1185">Reference proteome</keyword>
<sequence length="599" mass="67375">MLLNKRFHKFILPLKRELLSICTQHTAAKASPINSLLINQLKPVFRYADDFSEKYALHDIKGEYTYRSLFITSYKLSREISNLLNNKKNERVAFLCPNDGSYIITQWAAWMSGQIVVPLSKLHPPSVLEYCITDCNAKLLITTSQFSDVLSSLSDRVKAKLLILDDEIINEAVVRKETKTVVDVTIKNPHEANPPLTGGLDPEFYQNSDAMIVYTSGTTGSPKGVVLTHKNLHYQVQSMITAWGWTSKDVILHTLPLHHVHGIVNAILTPLSVGAKVFMLPEFNCNDVWSNLLLIKKAPGDKITIFTGVPTMYTKLIEEYDNLFQNNKRQCEFIKTVLSQKVRLMISGSAPLRPQIIERWREISGHTILERYGMTETGMVLSNPLNGERKPGFVGQPMPGVEVRIASKDDPEKILVEGNSNSSTVLTTTQKNSDVKNITGELQVKGPNVFRTYWNKPNATAKEFVADEWFKTGDFVEYVDGSYKMLGRTNADIIKTGGFKVSALEVESKLIEHEDIKDVAVVGVPDLTWGEKVAAVLVLKSDKKLSLADLRGWCKHKLAPYAIPTELKIVDVVPRNHMDKINKKDILRDIFKVKQNNPT</sequence>
<protein>
    <submittedName>
        <fullName evidence="4 5">Acetyl-coenzyme A synthetase, putative</fullName>
        <ecNumber evidence="4">6.2.1.3</ecNumber>
    </submittedName>
</protein>
<dbReference type="Proteomes" id="UP000009046">
    <property type="component" value="Unassembled WGS sequence"/>
</dbReference>
<reference evidence="5" key="3">
    <citation type="submission" date="2020-05" db="UniProtKB">
        <authorList>
            <consortium name="EnsemblMetazoa"/>
        </authorList>
    </citation>
    <scope>IDENTIFICATION</scope>
    <source>
        <strain evidence="5">USDA</strain>
    </source>
</reference>
<dbReference type="InterPro" id="IPR000873">
    <property type="entry name" value="AMP-dep_synth/lig_dom"/>
</dbReference>
<gene>
    <name evidence="5" type="primary">8234603</name>
    <name evidence="4" type="ORF">Phum_PHUM550040</name>
</gene>
<dbReference type="InParanoid" id="E0W0C8"/>
<dbReference type="PANTHER" id="PTHR43201:SF8">
    <property type="entry name" value="ACYL-COA SYNTHETASE FAMILY MEMBER 3"/>
    <property type="match status" value="1"/>
</dbReference>
<dbReference type="STRING" id="121224.E0W0C8"/>
<reference evidence="4" key="1">
    <citation type="submission" date="2007-04" db="EMBL/GenBank/DDBJ databases">
        <title>Annotation of Pediculus humanus corporis strain USDA.</title>
        <authorList>
            <person name="Kirkness E."/>
            <person name="Hannick L."/>
            <person name="Hass B."/>
            <person name="Bruggner R."/>
            <person name="Lawson D."/>
            <person name="Bidwell S."/>
            <person name="Joardar V."/>
            <person name="Caler E."/>
            <person name="Walenz B."/>
            <person name="Inman J."/>
            <person name="Schobel S."/>
            <person name="Galinsky K."/>
            <person name="Amedeo P."/>
            <person name="Strausberg R."/>
        </authorList>
    </citation>
    <scope>NUCLEOTIDE SEQUENCE</scope>
    <source>
        <strain evidence="4">USDA</strain>
    </source>
</reference>
<dbReference type="EnsemblMetazoa" id="PHUM550040-RA">
    <property type="protein sequence ID" value="PHUM550040-PA"/>
    <property type="gene ID" value="PHUM550040"/>
</dbReference>
<dbReference type="EC" id="6.2.1.3" evidence="4"/>
<dbReference type="VEuPathDB" id="VectorBase:PHUM550040"/>
<dbReference type="RefSeq" id="XP_002431822.1">
    <property type="nucleotide sequence ID" value="XM_002431777.1"/>
</dbReference>
<dbReference type="PROSITE" id="PS00455">
    <property type="entry name" value="AMP_BINDING"/>
    <property type="match status" value="1"/>
</dbReference>
<dbReference type="InterPro" id="IPR025110">
    <property type="entry name" value="AMP-bd_C"/>
</dbReference>
<dbReference type="GO" id="GO:0004467">
    <property type="term" value="F:long-chain fatty acid-CoA ligase activity"/>
    <property type="evidence" value="ECO:0007669"/>
    <property type="project" value="UniProtKB-EC"/>
</dbReference>
<dbReference type="InterPro" id="IPR045851">
    <property type="entry name" value="AMP-bd_C_sf"/>
</dbReference>
<dbReference type="GO" id="GO:0031956">
    <property type="term" value="F:medium-chain fatty acid-CoA ligase activity"/>
    <property type="evidence" value="ECO:0007669"/>
    <property type="project" value="TreeGrafter"/>
</dbReference>
<evidence type="ECO:0000313" key="6">
    <source>
        <dbReference type="Proteomes" id="UP000009046"/>
    </source>
</evidence>
<dbReference type="InterPro" id="IPR042099">
    <property type="entry name" value="ANL_N_sf"/>
</dbReference>
<keyword evidence="4" id="KW-0436">Ligase</keyword>
<feature type="domain" description="AMP-dependent synthetase/ligase" evidence="2">
    <location>
        <begin position="46"/>
        <end position="454"/>
    </location>
</feature>
<dbReference type="SUPFAM" id="SSF56801">
    <property type="entry name" value="Acetyl-CoA synthetase-like"/>
    <property type="match status" value="1"/>
</dbReference>
<dbReference type="CDD" id="cd05941">
    <property type="entry name" value="MCS"/>
    <property type="match status" value="1"/>
</dbReference>
<comment type="similarity">
    <text evidence="1">Belongs to the ATP-dependent AMP-binding enzyme family.</text>
</comment>
<organism>
    <name type="scientific">Pediculus humanus subsp. corporis</name>
    <name type="common">Body louse</name>
    <dbReference type="NCBI Taxonomy" id="121224"/>
    <lineage>
        <taxon>Eukaryota</taxon>
        <taxon>Metazoa</taxon>
        <taxon>Ecdysozoa</taxon>
        <taxon>Arthropoda</taxon>
        <taxon>Hexapoda</taxon>
        <taxon>Insecta</taxon>
        <taxon>Pterygota</taxon>
        <taxon>Neoptera</taxon>
        <taxon>Paraneoptera</taxon>
        <taxon>Psocodea</taxon>
        <taxon>Troctomorpha</taxon>
        <taxon>Phthiraptera</taxon>
        <taxon>Anoplura</taxon>
        <taxon>Pediculidae</taxon>
        <taxon>Pediculus</taxon>
    </lineage>
</organism>
<dbReference type="Gene3D" id="3.30.300.30">
    <property type="match status" value="1"/>
</dbReference>
<dbReference type="KEGG" id="phu:Phum_PHUM550040"/>
<feature type="domain" description="AMP-binding enzyme C-terminal" evidence="3">
    <location>
        <begin position="505"/>
        <end position="577"/>
    </location>
</feature>
<dbReference type="Pfam" id="PF00501">
    <property type="entry name" value="AMP-binding"/>
    <property type="match status" value="1"/>
</dbReference>
<name>E0W0C8_PEDHC</name>
<reference evidence="4" key="2">
    <citation type="submission" date="2007-04" db="EMBL/GenBank/DDBJ databases">
        <title>The genome of the human body louse.</title>
        <authorList>
            <consortium name="The Human Body Louse Genome Consortium"/>
            <person name="Kirkness E."/>
            <person name="Walenz B."/>
            <person name="Hass B."/>
            <person name="Bruggner R."/>
            <person name="Strausberg R."/>
        </authorList>
    </citation>
    <scope>NUCLEOTIDE SEQUENCE</scope>
    <source>
        <strain evidence="4">USDA</strain>
    </source>
</reference>
<evidence type="ECO:0000313" key="4">
    <source>
        <dbReference type="EMBL" id="EEB19084.1"/>
    </source>
</evidence>
<evidence type="ECO:0000256" key="1">
    <source>
        <dbReference type="ARBA" id="ARBA00006432"/>
    </source>
</evidence>
<dbReference type="CTD" id="8234603"/>
<dbReference type="Gene3D" id="3.40.50.12780">
    <property type="entry name" value="N-terminal domain of ligase-like"/>
    <property type="match status" value="1"/>
</dbReference>
<dbReference type="OMA" id="KGKWFKT"/>
<dbReference type="HOGENOM" id="CLU_000022_59_11_1"/>
<dbReference type="eggNOG" id="KOG1176">
    <property type="taxonomic scope" value="Eukaryota"/>
</dbReference>
<dbReference type="AlphaFoldDB" id="E0W0C8"/>
<dbReference type="InterPro" id="IPR020845">
    <property type="entry name" value="AMP-binding_CS"/>
</dbReference>